<evidence type="ECO:0000313" key="3">
    <source>
        <dbReference type="Proteomes" id="UP000694564"/>
    </source>
</evidence>
<protein>
    <submittedName>
        <fullName evidence="2">Uncharacterized protein</fullName>
    </submittedName>
</protein>
<keyword evidence="3" id="KW-1185">Reference proteome</keyword>
<dbReference type="GeneTree" id="ENSGT00940000155144"/>
<reference evidence="2" key="2">
    <citation type="submission" date="2025-09" db="UniProtKB">
        <authorList>
            <consortium name="Ensembl"/>
        </authorList>
    </citation>
    <scope>IDENTIFICATION</scope>
</reference>
<accession>A0A8D2ARL3</accession>
<feature type="region of interest" description="Disordered" evidence="1">
    <location>
        <begin position="1"/>
        <end position="31"/>
    </location>
</feature>
<evidence type="ECO:0000256" key="1">
    <source>
        <dbReference type="SAM" id="MobiDB-lite"/>
    </source>
</evidence>
<dbReference type="Ensembl" id="ENSSVLT00005003758.1">
    <property type="protein sequence ID" value="ENSSVLP00005003425.1"/>
    <property type="gene ID" value="ENSSVLG00005002734.1"/>
</dbReference>
<organism evidence="2 3">
    <name type="scientific">Sciurus vulgaris</name>
    <name type="common">Eurasian red squirrel</name>
    <dbReference type="NCBI Taxonomy" id="55149"/>
    <lineage>
        <taxon>Eukaryota</taxon>
        <taxon>Metazoa</taxon>
        <taxon>Chordata</taxon>
        <taxon>Craniata</taxon>
        <taxon>Vertebrata</taxon>
        <taxon>Euteleostomi</taxon>
        <taxon>Mammalia</taxon>
        <taxon>Eutheria</taxon>
        <taxon>Euarchontoglires</taxon>
        <taxon>Glires</taxon>
        <taxon>Rodentia</taxon>
        <taxon>Sciuromorpha</taxon>
        <taxon>Sciuridae</taxon>
        <taxon>Sciurinae</taxon>
        <taxon>Sciurini</taxon>
        <taxon>Sciurus</taxon>
    </lineage>
</organism>
<name>A0A8D2ARL3_SCIVU</name>
<dbReference type="AlphaFoldDB" id="A0A8D2ARL3"/>
<dbReference type="Proteomes" id="UP000694564">
    <property type="component" value="Chromosome 3"/>
</dbReference>
<evidence type="ECO:0000313" key="2">
    <source>
        <dbReference type="Ensembl" id="ENSSVLP00005003425.1"/>
    </source>
</evidence>
<proteinExistence type="predicted"/>
<sequence length="83" mass="9226">MKEEGGMILPTPALKTEERKTKSAPQKTQAKPVGVKIPTCKITLRETFLTSPEELYRVFTTQEVVSFLLFLSHSFSRGNGLGV</sequence>
<reference evidence="2" key="1">
    <citation type="submission" date="2025-08" db="UniProtKB">
        <authorList>
            <consortium name="Ensembl"/>
        </authorList>
    </citation>
    <scope>IDENTIFICATION</scope>
</reference>
<dbReference type="OrthoDB" id="9364145at2759"/>